<dbReference type="Gene3D" id="3.60.21.10">
    <property type="match status" value="1"/>
</dbReference>
<dbReference type="RefSeq" id="XP_040695203.1">
    <property type="nucleotide sequence ID" value="XM_040832507.1"/>
</dbReference>
<proteinExistence type="predicted"/>
<dbReference type="SUPFAM" id="SSF56300">
    <property type="entry name" value="Metallo-dependent phosphatases"/>
    <property type="match status" value="1"/>
</dbReference>
<dbReference type="VEuPathDB" id="FungiDB:ASPWEDRAFT_23607"/>
<dbReference type="Pfam" id="PF00149">
    <property type="entry name" value="Metallophos"/>
    <property type="match status" value="1"/>
</dbReference>
<dbReference type="PANTHER" id="PTHR37844">
    <property type="entry name" value="SER/THR PROTEIN PHOSPHATASE SUPERFAMILY (AFU_ORTHOLOGUE AFUA_1G14840)"/>
    <property type="match status" value="1"/>
</dbReference>
<dbReference type="InterPro" id="IPR029052">
    <property type="entry name" value="Metallo-depent_PP-like"/>
</dbReference>
<feature type="domain" description="Calcineurin-like phosphoesterase" evidence="1">
    <location>
        <begin position="6"/>
        <end position="230"/>
    </location>
</feature>
<dbReference type="AlphaFoldDB" id="A0A1L9S2Y8"/>
<evidence type="ECO:0000313" key="3">
    <source>
        <dbReference type="Proteomes" id="UP000184383"/>
    </source>
</evidence>
<sequence length="266" mass="31167">MASFQIMSDLHLETHSSYSDFQFTQTAQHLALLGDIGHVADDQLFTFLEHQIQRYLIVFFLFGNHEPWHMSMQTAKRKMREFEAKTERRRLRQSTVGRFVFLNQTRYDISDDITVLGCTLFTNIPLEQEFAVETRLVDFRDILRWTVDDHTLAHECDVKWLNEQVSTIAREEPERRIVIFTHHGPSTDPRCMNPRHKHSDVTCAFVSDLSGEECWRSSSVKLWAFGHTHYNCQYTDSDGKIVMANQKGYKLFPQSTFDAERVIRLG</sequence>
<evidence type="ECO:0000259" key="1">
    <source>
        <dbReference type="Pfam" id="PF00149"/>
    </source>
</evidence>
<name>A0A1L9S2Y8_ASPWE</name>
<accession>A0A1L9S2Y8</accession>
<organism evidence="2 3">
    <name type="scientific">Aspergillus wentii DTO 134E9</name>
    <dbReference type="NCBI Taxonomy" id="1073089"/>
    <lineage>
        <taxon>Eukaryota</taxon>
        <taxon>Fungi</taxon>
        <taxon>Dikarya</taxon>
        <taxon>Ascomycota</taxon>
        <taxon>Pezizomycotina</taxon>
        <taxon>Eurotiomycetes</taxon>
        <taxon>Eurotiomycetidae</taxon>
        <taxon>Eurotiales</taxon>
        <taxon>Aspergillaceae</taxon>
        <taxon>Aspergillus</taxon>
        <taxon>Aspergillus subgen. Cremei</taxon>
    </lineage>
</organism>
<dbReference type="PANTHER" id="PTHR37844:SF2">
    <property type="entry name" value="SER_THR PROTEIN PHOSPHATASE SUPERFAMILY (AFU_ORTHOLOGUE AFUA_1G14840)"/>
    <property type="match status" value="1"/>
</dbReference>
<dbReference type="GO" id="GO:0016787">
    <property type="term" value="F:hydrolase activity"/>
    <property type="evidence" value="ECO:0007669"/>
    <property type="project" value="InterPro"/>
</dbReference>
<keyword evidence="3" id="KW-1185">Reference proteome</keyword>
<dbReference type="EMBL" id="KV878209">
    <property type="protein sequence ID" value="OJJ41527.1"/>
    <property type="molecule type" value="Genomic_DNA"/>
</dbReference>
<dbReference type="OrthoDB" id="550558at2759"/>
<reference evidence="3" key="1">
    <citation type="journal article" date="2017" name="Genome Biol.">
        <title>Comparative genomics reveals high biological diversity and specific adaptations in the industrially and medically important fungal genus Aspergillus.</title>
        <authorList>
            <person name="de Vries R.P."/>
            <person name="Riley R."/>
            <person name="Wiebenga A."/>
            <person name="Aguilar-Osorio G."/>
            <person name="Amillis S."/>
            <person name="Uchima C.A."/>
            <person name="Anderluh G."/>
            <person name="Asadollahi M."/>
            <person name="Askin M."/>
            <person name="Barry K."/>
            <person name="Battaglia E."/>
            <person name="Bayram O."/>
            <person name="Benocci T."/>
            <person name="Braus-Stromeyer S.A."/>
            <person name="Caldana C."/>
            <person name="Canovas D."/>
            <person name="Cerqueira G.C."/>
            <person name="Chen F."/>
            <person name="Chen W."/>
            <person name="Choi C."/>
            <person name="Clum A."/>
            <person name="Dos Santos R.A."/>
            <person name="Damasio A.R."/>
            <person name="Diallinas G."/>
            <person name="Emri T."/>
            <person name="Fekete E."/>
            <person name="Flipphi M."/>
            <person name="Freyberg S."/>
            <person name="Gallo A."/>
            <person name="Gournas C."/>
            <person name="Habgood R."/>
            <person name="Hainaut M."/>
            <person name="Harispe M.L."/>
            <person name="Henrissat B."/>
            <person name="Hilden K.S."/>
            <person name="Hope R."/>
            <person name="Hossain A."/>
            <person name="Karabika E."/>
            <person name="Karaffa L."/>
            <person name="Karanyi Z."/>
            <person name="Krasevec N."/>
            <person name="Kuo A."/>
            <person name="Kusch H."/>
            <person name="LaButti K."/>
            <person name="Lagendijk E.L."/>
            <person name="Lapidus A."/>
            <person name="Levasseur A."/>
            <person name="Lindquist E."/>
            <person name="Lipzen A."/>
            <person name="Logrieco A.F."/>
            <person name="MacCabe A."/>
            <person name="Maekelae M.R."/>
            <person name="Malavazi I."/>
            <person name="Melin P."/>
            <person name="Meyer V."/>
            <person name="Mielnichuk N."/>
            <person name="Miskei M."/>
            <person name="Molnar A.P."/>
            <person name="Mule G."/>
            <person name="Ngan C.Y."/>
            <person name="Orejas M."/>
            <person name="Orosz E."/>
            <person name="Ouedraogo J.P."/>
            <person name="Overkamp K.M."/>
            <person name="Park H.-S."/>
            <person name="Perrone G."/>
            <person name="Piumi F."/>
            <person name="Punt P.J."/>
            <person name="Ram A.F."/>
            <person name="Ramon A."/>
            <person name="Rauscher S."/>
            <person name="Record E."/>
            <person name="Riano-Pachon D.M."/>
            <person name="Robert V."/>
            <person name="Roehrig J."/>
            <person name="Ruller R."/>
            <person name="Salamov A."/>
            <person name="Salih N.S."/>
            <person name="Samson R.A."/>
            <person name="Sandor E."/>
            <person name="Sanguinetti M."/>
            <person name="Schuetze T."/>
            <person name="Sepcic K."/>
            <person name="Shelest E."/>
            <person name="Sherlock G."/>
            <person name="Sophianopoulou V."/>
            <person name="Squina F.M."/>
            <person name="Sun H."/>
            <person name="Susca A."/>
            <person name="Todd R.B."/>
            <person name="Tsang A."/>
            <person name="Unkles S.E."/>
            <person name="van de Wiele N."/>
            <person name="van Rossen-Uffink D."/>
            <person name="Oliveira J.V."/>
            <person name="Vesth T.C."/>
            <person name="Visser J."/>
            <person name="Yu J.-H."/>
            <person name="Zhou M."/>
            <person name="Andersen M.R."/>
            <person name="Archer D.B."/>
            <person name="Baker S.E."/>
            <person name="Benoit I."/>
            <person name="Brakhage A.A."/>
            <person name="Braus G.H."/>
            <person name="Fischer R."/>
            <person name="Frisvad J.C."/>
            <person name="Goldman G.H."/>
            <person name="Houbraken J."/>
            <person name="Oakley B."/>
            <person name="Pocsi I."/>
            <person name="Scazzocchio C."/>
            <person name="Seiboth B."/>
            <person name="vanKuyk P.A."/>
            <person name="Wortman J."/>
            <person name="Dyer P.S."/>
            <person name="Grigoriev I.V."/>
        </authorList>
    </citation>
    <scope>NUCLEOTIDE SEQUENCE [LARGE SCALE GENOMIC DNA]</scope>
    <source>
        <strain evidence="3">DTO 134E9</strain>
    </source>
</reference>
<dbReference type="InterPro" id="IPR004843">
    <property type="entry name" value="Calcineurin-like_PHP"/>
</dbReference>
<protein>
    <recommendedName>
        <fullName evidence="1">Calcineurin-like phosphoesterase domain-containing protein</fullName>
    </recommendedName>
</protein>
<evidence type="ECO:0000313" key="2">
    <source>
        <dbReference type="EMBL" id="OJJ41527.1"/>
    </source>
</evidence>
<dbReference type="Proteomes" id="UP000184383">
    <property type="component" value="Unassembled WGS sequence"/>
</dbReference>
<gene>
    <name evidence="2" type="ORF">ASPWEDRAFT_23607</name>
</gene>
<dbReference type="GeneID" id="63748355"/>